<keyword evidence="1" id="KW-0812">Transmembrane</keyword>
<protein>
    <submittedName>
        <fullName evidence="2">Uncharacterized protein</fullName>
    </submittedName>
</protein>
<name>A0A813E7J2_POLGL</name>
<feature type="non-terminal residue" evidence="2">
    <location>
        <position position="114"/>
    </location>
</feature>
<keyword evidence="1" id="KW-0472">Membrane</keyword>
<keyword evidence="1" id="KW-1133">Transmembrane helix</keyword>
<evidence type="ECO:0000313" key="2">
    <source>
        <dbReference type="EMBL" id="CAE8594925.1"/>
    </source>
</evidence>
<reference evidence="2" key="1">
    <citation type="submission" date="2021-02" db="EMBL/GenBank/DDBJ databases">
        <authorList>
            <person name="Dougan E. K."/>
            <person name="Rhodes N."/>
            <person name="Thang M."/>
            <person name="Chan C."/>
        </authorList>
    </citation>
    <scope>NUCLEOTIDE SEQUENCE</scope>
</reference>
<dbReference type="Proteomes" id="UP000654075">
    <property type="component" value="Unassembled WGS sequence"/>
</dbReference>
<evidence type="ECO:0000256" key="1">
    <source>
        <dbReference type="SAM" id="Phobius"/>
    </source>
</evidence>
<evidence type="ECO:0000313" key="3">
    <source>
        <dbReference type="Proteomes" id="UP000654075"/>
    </source>
</evidence>
<proteinExistence type="predicted"/>
<dbReference type="AlphaFoldDB" id="A0A813E7J2"/>
<gene>
    <name evidence="2" type="ORF">PGLA1383_LOCUS13447</name>
</gene>
<comment type="caution">
    <text evidence="2">The sequence shown here is derived from an EMBL/GenBank/DDBJ whole genome shotgun (WGS) entry which is preliminary data.</text>
</comment>
<feature type="transmembrane region" description="Helical" evidence="1">
    <location>
        <begin position="39"/>
        <end position="59"/>
    </location>
</feature>
<keyword evidence="3" id="KW-1185">Reference proteome</keyword>
<sequence>MAACAGEVFSVQPSVNPQLSRCWSQLQSVGCSPCRATGVVSGCSASATVALVGVAAIFANRQRRQRRLRGRPAEGERVASLGSVVRVAEEAGDGRGLRLVATADARPGEQVLHE</sequence>
<organism evidence="2 3">
    <name type="scientific">Polarella glacialis</name>
    <name type="common">Dinoflagellate</name>
    <dbReference type="NCBI Taxonomy" id="89957"/>
    <lineage>
        <taxon>Eukaryota</taxon>
        <taxon>Sar</taxon>
        <taxon>Alveolata</taxon>
        <taxon>Dinophyceae</taxon>
        <taxon>Suessiales</taxon>
        <taxon>Suessiaceae</taxon>
        <taxon>Polarella</taxon>
    </lineage>
</organism>
<dbReference type="EMBL" id="CAJNNV010007432">
    <property type="protein sequence ID" value="CAE8594925.1"/>
    <property type="molecule type" value="Genomic_DNA"/>
</dbReference>
<accession>A0A813E7J2</accession>